<keyword evidence="4" id="KW-0325">Glycoprotein</keyword>
<comment type="subcellular location">
    <subcellularLocation>
        <location evidence="1 5">Cell membrane</location>
        <topology evidence="1 5">Lipid-anchor</topology>
        <topology evidence="1 5">GPI-anchor</topology>
    </subcellularLocation>
</comment>
<dbReference type="PANTHER" id="PTHR31468:SF4">
    <property type="entry name" value="1,3-BETA-GLUCANOSYLTRANSFERASE GAS3-RELATED"/>
    <property type="match status" value="1"/>
</dbReference>
<dbReference type="Proteomes" id="UP001498421">
    <property type="component" value="Unassembled WGS sequence"/>
</dbReference>
<accession>A0ABR1HVP5</accession>
<dbReference type="EC" id="2.4.1.-" evidence="5"/>
<evidence type="ECO:0000256" key="5">
    <source>
        <dbReference type="RuleBase" id="RU361209"/>
    </source>
</evidence>
<evidence type="ECO:0000256" key="6">
    <source>
        <dbReference type="SAM" id="MobiDB-lite"/>
    </source>
</evidence>
<dbReference type="Pfam" id="PF03198">
    <property type="entry name" value="Glyco_hydro_72"/>
    <property type="match status" value="1"/>
</dbReference>
<keyword evidence="8" id="KW-1185">Reference proteome</keyword>
<name>A0ABR1HVP5_9HYPO</name>
<evidence type="ECO:0000256" key="3">
    <source>
        <dbReference type="ARBA" id="ARBA00022729"/>
    </source>
</evidence>
<feature type="region of interest" description="Disordered" evidence="6">
    <location>
        <begin position="448"/>
        <end position="488"/>
    </location>
</feature>
<gene>
    <name evidence="7" type="primary">GAS4</name>
    <name evidence="7" type="ORF">QQZ08_008284</name>
</gene>
<evidence type="ECO:0000313" key="8">
    <source>
        <dbReference type="Proteomes" id="UP001498421"/>
    </source>
</evidence>
<evidence type="ECO:0000313" key="7">
    <source>
        <dbReference type="EMBL" id="KAK7425263.1"/>
    </source>
</evidence>
<reference evidence="7 8" key="1">
    <citation type="journal article" date="2025" name="Microbiol. Resour. Announc.">
        <title>Draft genome sequences for Neonectria magnoliae and Neonectria punicea, canker pathogens of Liriodendron tulipifera and Acer saccharum in West Virginia.</title>
        <authorList>
            <person name="Petronek H.M."/>
            <person name="Kasson M.T."/>
            <person name="Metheny A.M."/>
            <person name="Stauder C.M."/>
            <person name="Lovett B."/>
            <person name="Lynch S.C."/>
            <person name="Garnas J.R."/>
            <person name="Kasson L.R."/>
            <person name="Stajich J.E."/>
        </authorList>
    </citation>
    <scope>NUCLEOTIDE SEQUENCE [LARGE SCALE GENOMIC DNA]</scope>
    <source>
        <strain evidence="7 8">NRRL 64651</strain>
    </source>
</reference>
<proteinExistence type="inferred from homology"/>
<keyword evidence="5" id="KW-0472">Membrane</keyword>
<comment type="function">
    <text evidence="5">Splits internally a 1,3-beta-glucan molecule and transfers the newly generated reducing end (the donor) to the non-reducing end of another 1,3-beta-glucan molecule (the acceptor) forming a 1,3-beta linkage, resulting in the elongation of 1,3-beta-glucan chains in the cell wall.</text>
</comment>
<evidence type="ECO:0000256" key="1">
    <source>
        <dbReference type="ARBA" id="ARBA00004609"/>
    </source>
</evidence>
<keyword evidence="5" id="KW-0449">Lipoprotein</keyword>
<protein>
    <recommendedName>
        <fullName evidence="5">1,3-beta-glucanosyltransferase</fullName>
        <ecNumber evidence="5">2.4.1.-</ecNumber>
    </recommendedName>
</protein>
<evidence type="ECO:0000256" key="4">
    <source>
        <dbReference type="ARBA" id="ARBA00023180"/>
    </source>
</evidence>
<sequence length="513" mass="56443">MLVSHPPPAVPEPLGTLSGEVMSLTRLAVGQINAALMALAASVVSAVQPLEIQGTDFVNPKTGNKFQIVGMAYQPGGSAGYDPETGKDPLSHKNECLRDAALMQVLGVNAIRVYNLDPNINHDECASIFNAAGMYMMIDVNSPLPGESITSENPWESYYMEYLNRTFAIVEAFSNYPNTLLYFSANEVINNIETAEFVPQYLRAVTRDLKNYIKNNLKRQIPVGYSAADVREVLWDTWNYMQCSDEDDKNDMSRADLFALNSYSWCGPEATYESSSFDDLTKGFKDTSVPIFFSEYGCNKPQPRYWNETQAMYGKKMTPVFSGGVVYEYTEEDNNYGLVKIEDGTLQILGDFNRLKNQFAKIDWEEVQSQSASGDAPKAPSCKASLLEEKGFDTNFTLPDVPPGSQKLIKNGLKPKPSGKIIDISDWDVTLAVKNADGTKMTGLKVVPLQDDEVNHSGKNEADTGSETTEDSNSTSSNNSTSNDDEDAEDAAGLIRPMMWAVAVPLAAMMLAM</sequence>
<dbReference type="PANTHER" id="PTHR31468">
    <property type="entry name" value="1,3-BETA-GLUCANOSYLTRANSFERASE GAS1"/>
    <property type="match status" value="1"/>
</dbReference>
<comment type="similarity">
    <text evidence="2 5">Belongs to the glycosyl hydrolase 72 family.</text>
</comment>
<feature type="compositionally biased region" description="Basic and acidic residues" evidence="6">
    <location>
        <begin position="453"/>
        <end position="462"/>
    </location>
</feature>
<feature type="compositionally biased region" description="Low complexity" evidence="6">
    <location>
        <begin position="471"/>
        <end position="482"/>
    </location>
</feature>
<keyword evidence="3" id="KW-0732">Signal</keyword>
<dbReference type="SUPFAM" id="SSF51445">
    <property type="entry name" value="(Trans)glycosidases"/>
    <property type="match status" value="1"/>
</dbReference>
<dbReference type="InterPro" id="IPR004886">
    <property type="entry name" value="Glucanosyltransferase"/>
</dbReference>
<keyword evidence="5" id="KW-0808">Transferase</keyword>
<dbReference type="InterPro" id="IPR017853">
    <property type="entry name" value="GH"/>
</dbReference>
<evidence type="ECO:0000256" key="2">
    <source>
        <dbReference type="ARBA" id="ARBA00007528"/>
    </source>
</evidence>
<keyword evidence="5" id="KW-0336">GPI-anchor</keyword>
<dbReference type="Gene3D" id="3.20.20.80">
    <property type="entry name" value="Glycosidases"/>
    <property type="match status" value="1"/>
</dbReference>
<organism evidence="7 8">
    <name type="scientific">Neonectria magnoliae</name>
    <dbReference type="NCBI Taxonomy" id="2732573"/>
    <lineage>
        <taxon>Eukaryota</taxon>
        <taxon>Fungi</taxon>
        <taxon>Dikarya</taxon>
        <taxon>Ascomycota</taxon>
        <taxon>Pezizomycotina</taxon>
        <taxon>Sordariomycetes</taxon>
        <taxon>Hypocreomycetidae</taxon>
        <taxon>Hypocreales</taxon>
        <taxon>Nectriaceae</taxon>
        <taxon>Neonectria</taxon>
    </lineage>
</organism>
<comment type="caution">
    <text evidence="7">The sequence shown here is derived from an EMBL/GenBank/DDBJ whole genome shotgun (WGS) entry which is preliminary data.</text>
</comment>
<dbReference type="EMBL" id="JAZAVK010000085">
    <property type="protein sequence ID" value="KAK7425263.1"/>
    <property type="molecule type" value="Genomic_DNA"/>
</dbReference>